<evidence type="ECO:0000313" key="1">
    <source>
        <dbReference type="EMBL" id="MBT1706236.1"/>
    </source>
</evidence>
<dbReference type="Proteomes" id="UP000772618">
    <property type="component" value="Unassembled WGS sequence"/>
</dbReference>
<sequence>MKKIDILNYITNFRKAPNDIKTHSQIVSQLNVSDETLLNQLLLELVQSKVIRQTEADGEKAYQVISR</sequence>
<keyword evidence="2" id="KW-1185">Reference proteome</keyword>
<protein>
    <submittedName>
        <fullName evidence="1">Uncharacterized protein</fullName>
    </submittedName>
</protein>
<name>A0ABS5VY57_9BACT</name>
<accession>A0ABS5VY57</accession>
<proteinExistence type="predicted"/>
<evidence type="ECO:0000313" key="2">
    <source>
        <dbReference type="Proteomes" id="UP000772618"/>
    </source>
</evidence>
<comment type="caution">
    <text evidence="1">The sequence shown here is derived from an EMBL/GenBank/DDBJ whole genome shotgun (WGS) entry which is preliminary data.</text>
</comment>
<organism evidence="1 2">
    <name type="scientific">Chryseosolibacter indicus</name>
    <dbReference type="NCBI Taxonomy" id="2782351"/>
    <lineage>
        <taxon>Bacteria</taxon>
        <taxon>Pseudomonadati</taxon>
        <taxon>Bacteroidota</taxon>
        <taxon>Cytophagia</taxon>
        <taxon>Cytophagales</taxon>
        <taxon>Chryseotaleaceae</taxon>
        <taxon>Chryseosolibacter</taxon>
    </lineage>
</organism>
<gene>
    <name evidence="1" type="ORF">KK060_23310</name>
</gene>
<dbReference type="EMBL" id="JAHESD010000092">
    <property type="protein sequence ID" value="MBT1706236.1"/>
    <property type="molecule type" value="Genomic_DNA"/>
</dbReference>
<reference evidence="1 2" key="1">
    <citation type="submission" date="2021-05" db="EMBL/GenBank/DDBJ databases">
        <title>A Polyphasic approach of four new species of the genus Ohtaekwangia: Ohtaekwangia histidinii sp. nov., Ohtaekwangia cretensis sp. nov., Ohtaekwangia indiensis sp. nov., Ohtaekwangia reichenbachii sp. nov. from diverse environment.</title>
        <authorList>
            <person name="Octaviana S."/>
        </authorList>
    </citation>
    <scope>NUCLEOTIDE SEQUENCE [LARGE SCALE GENOMIC DNA]</scope>
    <source>
        <strain evidence="1 2">PWU20</strain>
    </source>
</reference>
<dbReference type="RefSeq" id="WP_254157371.1">
    <property type="nucleotide sequence ID" value="NZ_JAHESD010000092.1"/>
</dbReference>